<evidence type="ECO:0000256" key="3">
    <source>
        <dbReference type="ARBA" id="ARBA00022490"/>
    </source>
</evidence>
<evidence type="ECO:0000256" key="5">
    <source>
        <dbReference type="ARBA" id="ARBA00023212"/>
    </source>
</evidence>
<organism evidence="7 8">
    <name type="scientific">Entamoeba histolytica</name>
    <dbReference type="NCBI Taxonomy" id="5759"/>
    <lineage>
        <taxon>Eukaryota</taxon>
        <taxon>Amoebozoa</taxon>
        <taxon>Evosea</taxon>
        <taxon>Archamoebae</taxon>
        <taxon>Mastigamoebida</taxon>
        <taxon>Entamoebidae</taxon>
        <taxon>Entamoeba</taxon>
    </lineage>
</organism>
<dbReference type="PANTHER" id="PTHR12391">
    <property type="entry name" value="ARP2/3 COMPLEX 21 KD SUBUNIT"/>
    <property type="match status" value="1"/>
</dbReference>
<dbReference type="VEuPathDB" id="AmoebaDB:EHI5A_075410"/>
<evidence type="ECO:0000313" key="8">
    <source>
        <dbReference type="Proteomes" id="UP000078387"/>
    </source>
</evidence>
<dbReference type="GO" id="GO:0034314">
    <property type="term" value="P:Arp2/3 complex-mediated actin nucleation"/>
    <property type="evidence" value="ECO:0007669"/>
    <property type="project" value="UniProtKB-UniRule"/>
</dbReference>
<accession>A0A175JUH2</accession>
<comment type="subunit">
    <text evidence="6">Component of the Arp2/3 complex.</text>
</comment>
<dbReference type="GO" id="GO:0005885">
    <property type="term" value="C:Arp2/3 protein complex"/>
    <property type="evidence" value="ECO:0007669"/>
    <property type="project" value="UniProtKB-UniRule"/>
</dbReference>
<keyword evidence="3 6" id="KW-0963">Cytoplasm</keyword>
<evidence type="ECO:0000313" key="7">
    <source>
        <dbReference type="EMBL" id="GAT97088.1"/>
    </source>
</evidence>
<comment type="similarity">
    <text evidence="2 6">Belongs to the ARPC3 family.</text>
</comment>
<evidence type="ECO:0000256" key="1">
    <source>
        <dbReference type="ARBA" id="ARBA00004245"/>
    </source>
</evidence>
<reference evidence="7 8" key="1">
    <citation type="submission" date="2016-05" db="EMBL/GenBank/DDBJ databases">
        <title>First whole genome sequencing of Entamoeba histolytica HM1:IMSS-clone-6.</title>
        <authorList>
            <person name="Mukherjee Avik.K."/>
            <person name="Izumyama S."/>
            <person name="Nakada-Tsukui K."/>
            <person name="Nozaki T."/>
        </authorList>
    </citation>
    <scope>NUCLEOTIDE SEQUENCE [LARGE SCALE GENOMIC DNA]</scope>
    <source>
        <strain evidence="7 8">HM1:IMSS clone 6</strain>
    </source>
</reference>
<dbReference type="VEuPathDB" id="AmoebaDB:EHI_174910"/>
<dbReference type="SUPFAM" id="SSF69060">
    <property type="entry name" value="Arp2/3 complex 21 kDa subunit ARPC3"/>
    <property type="match status" value="1"/>
</dbReference>
<dbReference type="Gene3D" id="1.10.1760.10">
    <property type="entry name" value="Actin-related protein 2/3 complex subunit 3"/>
    <property type="match status" value="1"/>
</dbReference>
<dbReference type="EMBL" id="BDEQ01000001">
    <property type="protein sequence ID" value="GAT97088.1"/>
    <property type="molecule type" value="Genomic_DNA"/>
</dbReference>
<dbReference type="FunFam" id="1.10.1760.10:FF:000003">
    <property type="entry name" value="Actin-related protein 2/3 complex subunit 3"/>
    <property type="match status" value="1"/>
</dbReference>
<dbReference type="Proteomes" id="UP000078387">
    <property type="component" value="Unassembled WGS sequence"/>
</dbReference>
<dbReference type="Pfam" id="PF04062">
    <property type="entry name" value="P21-Arc"/>
    <property type="match status" value="1"/>
</dbReference>
<dbReference type="GO" id="GO:0030833">
    <property type="term" value="P:regulation of actin filament polymerization"/>
    <property type="evidence" value="ECO:0007669"/>
    <property type="project" value="InterPro"/>
</dbReference>
<comment type="function">
    <text evidence="6">Functions as component of the Arp2/3 complex which is involved in regulation of actin polymerization and together with an activating nucleation-promoting factor (NPF) mediates the formation of branched actin networks.</text>
</comment>
<dbReference type="InterPro" id="IPR007204">
    <property type="entry name" value="ARPC3"/>
</dbReference>
<keyword evidence="4 6" id="KW-0009">Actin-binding</keyword>
<keyword evidence="5 6" id="KW-0206">Cytoskeleton</keyword>
<protein>
    <recommendedName>
        <fullName evidence="6">Actin-related protein 2/3 complex subunit 3</fullName>
    </recommendedName>
</protein>
<evidence type="ECO:0000256" key="6">
    <source>
        <dbReference type="PIRNR" id="PIRNR016315"/>
    </source>
</evidence>
<comment type="caution">
    <text evidence="7">The sequence shown here is derived from an EMBL/GenBank/DDBJ whole genome shotgun (WGS) entry which is preliminary data.</text>
</comment>
<gene>
    <name evidence="7" type="ORF">CL6EHI_172960</name>
</gene>
<sequence length="188" mass="21760">MTTIAKQDKIFMKRSGAYHSELDKDIVQKAGNFPLMQFKTKVKVNPKFLLKGDDMDIVDEAITYYKANVFYKNFDMSICEADKLLVYLIFYIQSLLLKFNGHTKVECDKMAYSLAIENFALPGDGKFCLGGIVEPLKASEKEVVRQYMTAIRNETGLRLTQAVFKNDPTKCDKWWMCFNKRKFLNKTI</sequence>
<proteinExistence type="inferred from homology"/>
<comment type="subcellular location">
    <subcellularLocation>
        <location evidence="1 6">Cytoplasm</location>
        <location evidence="1 6">Cytoskeleton</location>
    </subcellularLocation>
</comment>
<dbReference type="VEuPathDB" id="AmoebaDB:KM1_236740"/>
<dbReference type="PIRSF" id="PIRSF016315">
    <property type="entry name" value="ARP2/3_P21-Arc"/>
    <property type="match status" value="1"/>
</dbReference>
<evidence type="ECO:0000256" key="2">
    <source>
        <dbReference type="ARBA" id="ARBA00010856"/>
    </source>
</evidence>
<dbReference type="AlphaFoldDB" id="A0A175JUH2"/>
<dbReference type="GO" id="GO:0003779">
    <property type="term" value="F:actin binding"/>
    <property type="evidence" value="ECO:0007669"/>
    <property type="project" value="UniProtKB-KW"/>
</dbReference>
<evidence type="ECO:0000256" key="4">
    <source>
        <dbReference type="ARBA" id="ARBA00023203"/>
    </source>
</evidence>
<dbReference type="InterPro" id="IPR036753">
    <property type="entry name" value="ARPC3_sf"/>
</dbReference>
<name>A0A175JUH2_ENTHI</name>